<evidence type="ECO:0000313" key="3">
    <source>
        <dbReference type="EMBL" id="PKA61967.1"/>
    </source>
</evidence>
<dbReference type="InterPro" id="IPR001810">
    <property type="entry name" value="F-box_dom"/>
</dbReference>
<organism evidence="3 4">
    <name type="scientific">Apostasia shenzhenica</name>
    <dbReference type="NCBI Taxonomy" id="1088818"/>
    <lineage>
        <taxon>Eukaryota</taxon>
        <taxon>Viridiplantae</taxon>
        <taxon>Streptophyta</taxon>
        <taxon>Embryophyta</taxon>
        <taxon>Tracheophyta</taxon>
        <taxon>Spermatophyta</taxon>
        <taxon>Magnoliopsida</taxon>
        <taxon>Liliopsida</taxon>
        <taxon>Asparagales</taxon>
        <taxon>Orchidaceae</taxon>
        <taxon>Apostasioideae</taxon>
        <taxon>Apostasia</taxon>
    </lineage>
</organism>
<gene>
    <name evidence="3" type="ORF">AXF42_Ash019173</name>
</gene>
<sequence>MEGRRWEDLAYDCLVVVFSKLGLDDLAAGVPLVCKSWHGAAMDPQCWTTLDFEKLDFTSMSAFAARFKCEFHVKGFSFSSFFKLAVARSHGSASKIAIPSVPGNVLKKFDELNRRCPRIKELVLPTLLRREDKEIPAMIKKWKELEILQMKWKPTSFMEMLEQIRIHCPNFRGLQLCGFFERQDAAAMARCLPKLKRLKMRASVLRKEEMVMILEGCGELEIFDVTNCRGFVADNDIRNRGSRIKKFDYNGCKVESFYANGYCINYDDLVFALFCGD</sequence>
<dbReference type="InterPro" id="IPR032675">
    <property type="entry name" value="LRR_dom_sf"/>
</dbReference>
<keyword evidence="4" id="KW-1185">Reference proteome</keyword>
<dbReference type="Gene3D" id="3.80.10.10">
    <property type="entry name" value="Ribonuclease Inhibitor"/>
    <property type="match status" value="1"/>
</dbReference>
<dbReference type="Pfam" id="PF24758">
    <property type="entry name" value="LRR_At5g56370"/>
    <property type="match status" value="1"/>
</dbReference>
<evidence type="ECO:0000259" key="2">
    <source>
        <dbReference type="Pfam" id="PF24758"/>
    </source>
</evidence>
<accession>A0A2I0B2E4</accession>
<dbReference type="EMBL" id="KZ451922">
    <property type="protein sequence ID" value="PKA61967.1"/>
    <property type="molecule type" value="Genomic_DNA"/>
</dbReference>
<dbReference type="PANTHER" id="PTHR38926">
    <property type="entry name" value="F-BOX DOMAIN CONTAINING PROTEIN, EXPRESSED"/>
    <property type="match status" value="1"/>
</dbReference>
<dbReference type="Pfam" id="PF12937">
    <property type="entry name" value="F-box-like"/>
    <property type="match status" value="1"/>
</dbReference>
<dbReference type="InterPro" id="IPR055411">
    <property type="entry name" value="LRR_FXL15/At3g58940/PEG3-like"/>
</dbReference>
<protein>
    <submittedName>
        <fullName evidence="3">F-box/LRR-repeat protein</fullName>
    </submittedName>
</protein>
<reference evidence="3 4" key="1">
    <citation type="journal article" date="2017" name="Nature">
        <title>The Apostasia genome and the evolution of orchids.</title>
        <authorList>
            <person name="Zhang G.Q."/>
            <person name="Liu K.W."/>
            <person name="Li Z."/>
            <person name="Lohaus R."/>
            <person name="Hsiao Y.Y."/>
            <person name="Niu S.C."/>
            <person name="Wang J.Y."/>
            <person name="Lin Y.C."/>
            <person name="Xu Q."/>
            <person name="Chen L.J."/>
            <person name="Yoshida K."/>
            <person name="Fujiwara S."/>
            <person name="Wang Z.W."/>
            <person name="Zhang Y.Q."/>
            <person name="Mitsuda N."/>
            <person name="Wang M."/>
            <person name="Liu G.H."/>
            <person name="Pecoraro L."/>
            <person name="Huang H.X."/>
            <person name="Xiao X.J."/>
            <person name="Lin M."/>
            <person name="Wu X.Y."/>
            <person name="Wu W.L."/>
            <person name="Chen Y.Y."/>
            <person name="Chang S.B."/>
            <person name="Sakamoto S."/>
            <person name="Ohme-Takagi M."/>
            <person name="Yagi M."/>
            <person name="Zeng S.J."/>
            <person name="Shen C.Y."/>
            <person name="Yeh C.M."/>
            <person name="Luo Y.B."/>
            <person name="Tsai W.C."/>
            <person name="Van de Peer Y."/>
            <person name="Liu Z.J."/>
        </authorList>
    </citation>
    <scope>NUCLEOTIDE SEQUENCE [LARGE SCALE GENOMIC DNA]</scope>
    <source>
        <strain evidence="4">cv. Shenzhen</strain>
        <tissue evidence="3">Stem</tissue>
    </source>
</reference>
<dbReference type="InterPro" id="IPR036047">
    <property type="entry name" value="F-box-like_dom_sf"/>
</dbReference>
<dbReference type="Proteomes" id="UP000236161">
    <property type="component" value="Unassembled WGS sequence"/>
</dbReference>
<evidence type="ECO:0000313" key="4">
    <source>
        <dbReference type="Proteomes" id="UP000236161"/>
    </source>
</evidence>
<proteinExistence type="predicted"/>
<dbReference type="STRING" id="1088818.A0A2I0B2E4"/>
<feature type="domain" description="F-box" evidence="1">
    <location>
        <begin position="12"/>
        <end position="52"/>
    </location>
</feature>
<evidence type="ECO:0000259" key="1">
    <source>
        <dbReference type="Pfam" id="PF12937"/>
    </source>
</evidence>
<dbReference type="PANTHER" id="PTHR38926:SF5">
    <property type="entry name" value="F-BOX AND LEUCINE-RICH REPEAT PROTEIN 6"/>
    <property type="match status" value="1"/>
</dbReference>
<dbReference type="OrthoDB" id="1929062at2759"/>
<feature type="domain" description="F-box/LRR-repeat protein 15/At3g58940/PEG3-like LRR" evidence="2">
    <location>
        <begin position="140"/>
        <end position="240"/>
    </location>
</feature>
<dbReference type="Gene3D" id="1.20.1280.50">
    <property type="match status" value="1"/>
</dbReference>
<dbReference type="SUPFAM" id="SSF52047">
    <property type="entry name" value="RNI-like"/>
    <property type="match status" value="1"/>
</dbReference>
<dbReference type="AlphaFoldDB" id="A0A2I0B2E4"/>
<dbReference type="SUPFAM" id="SSF81383">
    <property type="entry name" value="F-box domain"/>
    <property type="match status" value="1"/>
</dbReference>
<name>A0A2I0B2E4_9ASPA</name>